<comment type="caution">
    <text evidence="1">The sequence shown here is derived from an EMBL/GenBank/DDBJ whole genome shotgun (WGS) entry which is preliminary data.</text>
</comment>
<protein>
    <submittedName>
        <fullName evidence="1">Uncharacterized protein</fullName>
    </submittedName>
</protein>
<dbReference type="RefSeq" id="WP_284369787.1">
    <property type="nucleotide sequence ID" value="NZ_BSNL01000001.1"/>
</dbReference>
<organism evidence="1 2">
    <name type="scientific">Sulfitobacter pacificus</name>
    <dbReference type="NCBI Taxonomy" id="1499314"/>
    <lineage>
        <taxon>Bacteria</taxon>
        <taxon>Pseudomonadati</taxon>
        <taxon>Pseudomonadota</taxon>
        <taxon>Alphaproteobacteria</taxon>
        <taxon>Rhodobacterales</taxon>
        <taxon>Roseobacteraceae</taxon>
        <taxon>Sulfitobacter</taxon>
    </lineage>
</organism>
<reference evidence="1" key="1">
    <citation type="journal article" date="2014" name="Int. J. Syst. Evol. Microbiol.">
        <title>Complete genome of a new Firmicutes species belonging to the dominant human colonic microbiota ('Ruminococcus bicirculans') reveals two chromosomes and a selective capacity to utilize plant glucans.</title>
        <authorList>
            <consortium name="NISC Comparative Sequencing Program"/>
            <person name="Wegmann U."/>
            <person name="Louis P."/>
            <person name="Goesmann A."/>
            <person name="Henrissat B."/>
            <person name="Duncan S.H."/>
            <person name="Flint H.J."/>
        </authorList>
    </citation>
    <scope>NUCLEOTIDE SEQUENCE</scope>
    <source>
        <strain evidence="1">NBRC 109915</strain>
    </source>
</reference>
<evidence type="ECO:0000313" key="1">
    <source>
        <dbReference type="EMBL" id="GLQ25450.1"/>
    </source>
</evidence>
<dbReference type="EMBL" id="BSNL01000001">
    <property type="protein sequence ID" value="GLQ25450.1"/>
    <property type="molecule type" value="Genomic_DNA"/>
</dbReference>
<evidence type="ECO:0000313" key="2">
    <source>
        <dbReference type="Proteomes" id="UP001161388"/>
    </source>
</evidence>
<gene>
    <name evidence="1" type="ORF">GCM10007927_02530</name>
</gene>
<sequence length="62" mass="6978">MADESTDNIVHINGYKSAFPVRQGKQLSLSEQLDQALSEKAESVLQEVILPEVRRNIALKLR</sequence>
<proteinExistence type="predicted"/>
<accession>A0ABQ5VED4</accession>
<name>A0ABQ5VED4_9RHOB</name>
<reference evidence="1" key="2">
    <citation type="submission" date="2023-01" db="EMBL/GenBank/DDBJ databases">
        <title>Draft genome sequence of Sulfitobacter pacificus strain NBRC 109915.</title>
        <authorList>
            <person name="Sun Q."/>
            <person name="Mori K."/>
        </authorList>
    </citation>
    <scope>NUCLEOTIDE SEQUENCE</scope>
    <source>
        <strain evidence="1">NBRC 109915</strain>
    </source>
</reference>
<dbReference type="Proteomes" id="UP001161388">
    <property type="component" value="Unassembled WGS sequence"/>
</dbReference>
<keyword evidence="2" id="KW-1185">Reference proteome</keyword>